<evidence type="ECO:0000313" key="12">
    <source>
        <dbReference type="EMBL" id="CAB4024550.1"/>
    </source>
</evidence>
<proteinExistence type="inferred from homology"/>
<dbReference type="OrthoDB" id="6162375at2759"/>
<organism evidence="12 13">
    <name type="scientific">Paramuricea clavata</name>
    <name type="common">Red gorgonian</name>
    <name type="synonym">Violescent sea-whip</name>
    <dbReference type="NCBI Taxonomy" id="317549"/>
    <lineage>
        <taxon>Eukaryota</taxon>
        <taxon>Metazoa</taxon>
        <taxon>Cnidaria</taxon>
        <taxon>Anthozoa</taxon>
        <taxon>Octocorallia</taxon>
        <taxon>Malacalcyonacea</taxon>
        <taxon>Plexauridae</taxon>
        <taxon>Paramuricea</taxon>
    </lineage>
</organism>
<dbReference type="Gene3D" id="1.20.5.490">
    <property type="entry name" value="Single helix bin"/>
    <property type="match status" value="1"/>
</dbReference>
<dbReference type="Pfam" id="PF13874">
    <property type="entry name" value="Nup54"/>
    <property type="match status" value="1"/>
</dbReference>
<feature type="domain" description="Nup54 C-terminal interacting" evidence="11">
    <location>
        <begin position="109"/>
        <end position="147"/>
    </location>
</feature>
<dbReference type="Proteomes" id="UP001152795">
    <property type="component" value="Unassembled WGS sequence"/>
</dbReference>
<reference evidence="12" key="1">
    <citation type="submission" date="2020-04" db="EMBL/GenBank/DDBJ databases">
        <authorList>
            <person name="Alioto T."/>
            <person name="Alioto T."/>
            <person name="Gomez Garrido J."/>
        </authorList>
    </citation>
    <scope>NUCLEOTIDE SEQUENCE</scope>
    <source>
        <strain evidence="12">A484AB</strain>
    </source>
</reference>
<dbReference type="Pfam" id="PF18437">
    <property type="entry name" value="Nup54_C"/>
    <property type="match status" value="1"/>
</dbReference>
<sequence>MYVPVYFQILSDDIATLQQKHTETLTKLTETKRRFLDLSHRVLKVISKQEVKRKGGCSIQPDEEDLRIQLESNLAALNAPTQFKGRLNELVAQLRLQQQMIGNPLDVRYSMEKSIQSDLKQHLEKQQEGLMHLTDVIRSDCEDLKLIQQGLEEPTPRR</sequence>
<dbReference type="FunFam" id="1.20.5.490:FF:000003">
    <property type="entry name" value="nucleoporin p54 isoform X1"/>
    <property type="match status" value="1"/>
</dbReference>
<dbReference type="GO" id="GO:0044613">
    <property type="term" value="C:nuclear pore central transport channel"/>
    <property type="evidence" value="ECO:0007669"/>
    <property type="project" value="TreeGrafter"/>
</dbReference>
<keyword evidence="7" id="KW-0906">Nuclear pore complex</keyword>
<protein>
    <submittedName>
        <fullName evidence="12">Uncharacterized protein</fullName>
    </submittedName>
</protein>
<dbReference type="GO" id="GO:0017056">
    <property type="term" value="F:structural constituent of nuclear pore"/>
    <property type="evidence" value="ECO:0007669"/>
    <property type="project" value="TreeGrafter"/>
</dbReference>
<dbReference type="PANTHER" id="PTHR13000">
    <property type="entry name" value="NUCLEOPORIN P54"/>
    <property type="match status" value="1"/>
</dbReference>
<evidence type="ECO:0000256" key="9">
    <source>
        <dbReference type="ARBA" id="ARBA00060798"/>
    </source>
</evidence>
<dbReference type="EMBL" id="CACRXK020013095">
    <property type="protein sequence ID" value="CAB4024550.1"/>
    <property type="molecule type" value="Genomic_DNA"/>
</dbReference>
<dbReference type="InterPro" id="IPR024864">
    <property type="entry name" value="Nup54/Nup57/Nup44"/>
</dbReference>
<evidence type="ECO:0000256" key="4">
    <source>
        <dbReference type="ARBA" id="ARBA00022816"/>
    </source>
</evidence>
<dbReference type="GO" id="GO:0006607">
    <property type="term" value="P:NLS-bearing protein import into nucleus"/>
    <property type="evidence" value="ECO:0007669"/>
    <property type="project" value="TreeGrafter"/>
</dbReference>
<keyword evidence="6" id="KW-0811">Translocation</keyword>
<evidence type="ECO:0000259" key="10">
    <source>
        <dbReference type="Pfam" id="PF13874"/>
    </source>
</evidence>
<evidence type="ECO:0000256" key="7">
    <source>
        <dbReference type="ARBA" id="ARBA00023132"/>
    </source>
</evidence>
<dbReference type="GO" id="GO:0036228">
    <property type="term" value="P:protein localization to nuclear inner membrane"/>
    <property type="evidence" value="ECO:0007669"/>
    <property type="project" value="TreeGrafter"/>
</dbReference>
<dbReference type="Gene3D" id="1.20.5.170">
    <property type="match status" value="1"/>
</dbReference>
<evidence type="ECO:0000256" key="8">
    <source>
        <dbReference type="ARBA" id="ARBA00023242"/>
    </source>
</evidence>
<evidence type="ECO:0000256" key="6">
    <source>
        <dbReference type="ARBA" id="ARBA00023010"/>
    </source>
</evidence>
<keyword evidence="4" id="KW-0509">mRNA transport</keyword>
<evidence type="ECO:0000256" key="3">
    <source>
        <dbReference type="ARBA" id="ARBA00022737"/>
    </source>
</evidence>
<dbReference type="PANTHER" id="PTHR13000:SF0">
    <property type="entry name" value="NUCLEOPORIN P54"/>
    <property type="match status" value="1"/>
</dbReference>
<gene>
    <name evidence="12" type="ORF">PACLA_8A068945</name>
</gene>
<evidence type="ECO:0000256" key="1">
    <source>
        <dbReference type="ARBA" id="ARBA00004567"/>
    </source>
</evidence>
<evidence type="ECO:0000259" key="11">
    <source>
        <dbReference type="Pfam" id="PF18437"/>
    </source>
</evidence>
<dbReference type="InterPro" id="IPR025712">
    <property type="entry name" value="Nup54_alpha-helical_dom"/>
</dbReference>
<dbReference type="GO" id="GO:0006999">
    <property type="term" value="P:nuclear pore organization"/>
    <property type="evidence" value="ECO:0007669"/>
    <property type="project" value="TreeGrafter"/>
</dbReference>
<dbReference type="AlphaFoldDB" id="A0A6S7J6C4"/>
<evidence type="ECO:0000256" key="5">
    <source>
        <dbReference type="ARBA" id="ARBA00022927"/>
    </source>
</evidence>
<keyword evidence="2" id="KW-0813">Transport</keyword>
<comment type="similarity">
    <text evidence="9">Belongs to the NUP54 family.</text>
</comment>
<keyword evidence="3" id="KW-0677">Repeat</keyword>
<comment type="subcellular location">
    <subcellularLocation>
        <location evidence="1">Nucleus</location>
        <location evidence="1">Nuclear pore complex</location>
    </subcellularLocation>
</comment>
<keyword evidence="5" id="KW-0653">Protein transport</keyword>
<keyword evidence="13" id="KW-1185">Reference proteome</keyword>
<comment type="caution">
    <text evidence="12">The sequence shown here is derived from an EMBL/GenBank/DDBJ whole genome shotgun (WGS) entry which is preliminary data.</text>
</comment>
<dbReference type="InterPro" id="IPR040985">
    <property type="entry name" value="Nup54_C"/>
</dbReference>
<dbReference type="GO" id="GO:0051028">
    <property type="term" value="P:mRNA transport"/>
    <property type="evidence" value="ECO:0007669"/>
    <property type="project" value="UniProtKB-KW"/>
</dbReference>
<evidence type="ECO:0000313" key="13">
    <source>
        <dbReference type="Proteomes" id="UP001152795"/>
    </source>
</evidence>
<feature type="domain" description="Nucleoporin Nup54 alpha-helical" evidence="10">
    <location>
        <begin position="7"/>
        <end position="94"/>
    </location>
</feature>
<accession>A0A6S7J6C4</accession>
<evidence type="ECO:0000256" key="2">
    <source>
        <dbReference type="ARBA" id="ARBA00022448"/>
    </source>
</evidence>
<name>A0A6S7J6C4_PARCT</name>
<keyword evidence="8" id="KW-0539">Nucleus</keyword>